<dbReference type="EMBL" id="VSSQ01044388">
    <property type="protein sequence ID" value="MPM98204.1"/>
    <property type="molecule type" value="Genomic_DNA"/>
</dbReference>
<name>A0A645E8A2_9ZZZZ</name>
<dbReference type="AlphaFoldDB" id="A0A645E8A2"/>
<accession>A0A645E8A2</accession>
<protein>
    <submittedName>
        <fullName evidence="1">Uncharacterized protein</fullName>
    </submittedName>
</protein>
<organism evidence="1">
    <name type="scientific">bioreactor metagenome</name>
    <dbReference type="NCBI Taxonomy" id="1076179"/>
    <lineage>
        <taxon>unclassified sequences</taxon>
        <taxon>metagenomes</taxon>
        <taxon>ecological metagenomes</taxon>
    </lineage>
</organism>
<reference evidence="1" key="1">
    <citation type="submission" date="2019-08" db="EMBL/GenBank/DDBJ databases">
        <authorList>
            <person name="Kucharzyk K."/>
            <person name="Murdoch R.W."/>
            <person name="Higgins S."/>
            <person name="Loffler F."/>
        </authorList>
    </citation>
    <scope>NUCLEOTIDE SEQUENCE</scope>
</reference>
<proteinExistence type="predicted"/>
<sequence>MVRIVGEISRSGRVGDRRGLVEIVQGQTYRRRRPVAVTVAGGAARRVVAVGGHQRLIVEQPRPGPGQEPAVGVVGVSHRLAVGVGLGGQETAHVVGPAGGRGHVCALPGLHRRPAALRVVGVFDRVLRAGNLLQGSRRVILVIGLHAARRGHLGLAAHRVVFKACNLAVHGLGQGLARRVVGVGNGIDRGLPIGLHDGADAVEFVVRVSGR</sequence>
<gene>
    <name evidence="1" type="ORF">SDC9_145388</name>
</gene>
<evidence type="ECO:0000313" key="1">
    <source>
        <dbReference type="EMBL" id="MPM98204.1"/>
    </source>
</evidence>
<comment type="caution">
    <text evidence="1">The sequence shown here is derived from an EMBL/GenBank/DDBJ whole genome shotgun (WGS) entry which is preliminary data.</text>
</comment>